<evidence type="ECO:0000313" key="2">
    <source>
        <dbReference type="Proteomes" id="UP000198896"/>
    </source>
</evidence>
<dbReference type="AlphaFoldDB" id="A0A1I2BM45"/>
<organism evidence="1 2">
    <name type="scientific">Succiniclasticum ruminis DSM 9236</name>
    <dbReference type="NCBI Taxonomy" id="1123323"/>
    <lineage>
        <taxon>Bacteria</taxon>
        <taxon>Bacillati</taxon>
        <taxon>Bacillota</taxon>
        <taxon>Negativicutes</taxon>
        <taxon>Acidaminococcales</taxon>
        <taxon>Acidaminococcaceae</taxon>
        <taxon>Succiniclasticum</taxon>
    </lineage>
</organism>
<sequence length="528" mass="56624">MMGALAVLIAIALVIKSGGGAASRMAEQMLARQNVVAGTLTYEKINAGFAGDVEIRNLVWKAPNGDVKMEMPLATASVNFFDALRKGAGVGAVTNIVFNRPKFYGVYEEGQGLDLLNLLKLAGQENAQEVGKKPEQPDNPTGFRGLIEVKDGELDLVSNGKKVRLDKINSQMAFKQYPLLRASATGNKEKCDLVLNMDYENGSARVTGEAKNAPVPDVLAMYPDMKHIKVTDGVVPTVKIAASKDRGGWHIRLDGKPRNMAGEFFGLPFTDGEGTFTADRDMAELQTVQANVKGMPVTLQGTIKSGRGTPLPPVFDLSFSANNFKTQALSKGLYLDDASVVFSGKVTGTAVEPKIEGTFSCNYLYAAPLQMNSLHGNYVWNAGKLVLHKAEAMSAGAKVTLDGFLIPAAGDYQFSLVGNNLDAAQMTDNRITGVLRMKARVAGTDRADSAAGNGAFALENGRYYHTEGNLRSEEVRYMEGNIVILNGQFGTKDAVMKLGRNKYSIAVAAGDKDAAEIRIGKKLSSSLF</sequence>
<keyword evidence="2" id="KW-1185">Reference proteome</keyword>
<evidence type="ECO:0000313" key="1">
    <source>
        <dbReference type="EMBL" id="SFE56878.1"/>
    </source>
</evidence>
<dbReference type="Proteomes" id="UP000198896">
    <property type="component" value="Unassembled WGS sequence"/>
</dbReference>
<accession>A0A1I2BM45</accession>
<proteinExistence type="predicted"/>
<name>A0A1I2BM45_9FIRM</name>
<protein>
    <submittedName>
        <fullName evidence="1">Uncharacterized protein</fullName>
    </submittedName>
</protein>
<dbReference type="EMBL" id="FONL01000009">
    <property type="protein sequence ID" value="SFE56878.1"/>
    <property type="molecule type" value="Genomic_DNA"/>
</dbReference>
<gene>
    <name evidence="1" type="ORF">SAMN05216245_10950</name>
</gene>
<reference evidence="1 2" key="1">
    <citation type="submission" date="2016-10" db="EMBL/GenBank/DDBJ databases">
        <authorList>
            <person name="de Groot N.N."/>
        </authorList>
    </citation>
    <scope>NUCLEOTIDE SEQUENCE [LARGE SCALE GENOMIC DNA]</scope>
    <source>
        <strain evidence="1 2">DSM 9236</strain>
    </source>
</reference>
<dbReference type="STRING" id="1123323.SAMN05216245_10950"/>